<dbReference type="SUPFAM" id="SSF55718">
    <property type="entry name" value="SCP-like"/>
    <property type="match status" value="1"/>
</dbReference>
<dbReference type="Pfam" id="PF02036">
    <property type="entry name" value="SCP2"/>
    <property type="match status" value="1"/>
</dbReference>
<dbReference type="OrthoDB" id="8479080at2"/>
<proteinExistence type="predicted"/>
<dbReference type="Proteomes" id="UP000310597">
    <property type="component" value="Unassembled WGS sequence"/>
</dbReference>
<evidence type="ECO:0000313" key="3">
    <source>
        <dbReference type="Proteomes" id="UP000310597"/>
    </source>
</evidence>
<dbReference type="AlphaFoldDB" id="A0A4U1K0K7"/>
<name>A0A4U1K0K7_RHOCA</name>
<evidence type="ECO:0000313" key="2">
    <source>
        <dbReference type="EMBL" id="TKD25267.1"/>
    </source>
</evidence>
<dbReference type="RefSeq" id="WP_136904846.1">
    <property type="nucleotide sequence ID" value="NZ_SWJZ01000009.1"/>
</dbReference>
<gene>
    <name evidence="2" type="ORF">FBT96_02680</name>
</gene>
<organism evidence="2 3">
    <name type="scientific">Rhodobacter capsulatus</name>
    <name type="common">Rhodopseudomonas capsulata</name>
    <dbReference type="NCBI Taxonomy" id="1061"/>
    <lineage>
        <taxon>Bacteria</taxon>
        <taxon>Pseudomonadati</taxon>
        <taxon>Pseudomonadota</taxon>
        <taxon>Alphaproteobacteria</taxon>
        <taxon>Rhodobacterales</taxon>
        <taxon>Rhodobacter group</taxon>
        <taxon>Rhodobacter</taxon>
    </lineage>
</organism>
<dbReference type="InterPro" id="IPR036527">
    <property type="entry name" value="SCP2_sterol-bd_dom_sf"/>
</dbReference>
<sequence>MLSRLTRRLVSSHPSMLRRLDDHASRRFLIDPVDLPWALLLHPQTATMTAHPRNRPPAHDARIAGTLSAFLAMLHGAEDGDALFFSRDITVEGDTAAVLALRNAIDDAELDLTEELAALSGPMAHRLRRMLTRAERATGPHLHRIGDPQ</sequence>
<comment type="caution">
    <text evidence="2">The sequence shown here is derived from an EMBL/GenBank/DDBJ whole genome shotgun (WGS) entry which is preliminary data.</text>
</comment>
<protein>
    <recommendedName>
        <fullName evidence="1">SCP2 domain-containing protein</fullName>
    </recommendedName>
</protein>
<evidence type="ECO:0000259" key="1">
    <source>
        <dbReference type="Pfam" id="PF02036"/>
    </source>
</evidence>
<accession>A0A4U1K0K7</accession>
<dbReference type="EMBL" id="SWJZ01000009">
    <property type="protein sequence ID" value="TKD25267.1"/>
    <property type="molecule type" value="Genomic_DNA"/>
</dbReference>
<feature type="domain" description="SCP2" evidence="1">
    <location>
        <begin position="14"/>
        <end position="105"/>
    </location>
</feature>
<dbReference type="Gene3D" id="3.30.1050.10">
    <property type="entry name" value="SCP2 sterol-binding domain"/>
    <property type="match status" value="1"/>
</dbReference>
<dbReference type="InterPro" id="IPR003033">
    <property type="entry name" value="SCP2_sterol-bd_dom"/>
</dbReference>
<reference evidence="2 3" key="1">
    <citation type="submission" date="2019-04" db="EMBL/GenBank/DDBJ databases">
        <title>Draft Whole-Genome sequence of the purple photosynthetic bacterium Rhodobacter capsulatus SP108 with an indigenous class A beta-lactamase.</title>
        <authorList>
            <person name="Robertson S."/>
            <person name="Meyer T.E."/>
            <person name="Kyndt J.A."/>
        </authorList>
    </citation>
    <scope>NUCLEOTIDE SEQUENCE [LARGE SCALE GENOMIC DNA]</scope>
    <source>
        <strain evidence="2 3">SP108</strain>
    </source>
</reference>